<dbReference type="SUPFAM" id="SSF54197">
    <property type="entry name" value="HIT-like"/>
    <property type="match status" value="1"/>
</dbReference>
<dbReference type="Gene3D" id="3.30.428.10">
    <property type="entry name" value="HIT-like"/>
    <property type="match status" value="1"/>
</dbReference>
<evidence type="ECO:0000313" key="7">
    <source>
        <dbReference type="Proteomes" id="UP001234178"/>
    </source>
</evidence>
<dbReference type="Pfam" id="PF04676">
    <property type="entry name" value="CwfJ_C_2"/>
    <property type="match status" value="1"/>
</dbReference>
<dbReference type="InterPro" id="IPR036265">
    <property type="entry name" value="HIT-like_sf"/>
</dbReference>
<dbReference type="InterPro" id="IPR006768">
    <property type="entry name" value="Cwf19-like_C_dom-1"/>
</dbReference>
<dbReference type="Proteomes" id="UP001234178">
    <property type="component" value="Unassembled WGS sequence"/>
</dbReference>
<protein>
    <recommendedName>
        <fullName evidence="8">CWF19-like protein 1</fullName>
    </recommendedName>
</protein>
<dbReference type="InterPro" id="IPR029052">
    <property type="entry name" value="Metallo-depent_PP-like"/>
</dbReference>
<reference evidence="6 7" key="1">
    <citation type="journal article" date="2023" name="Nucleic Acids Res.">
        <title>The hologenome of Daphnia magna reveals possible DNA methylation and microbiome-mediated evolution of the host genome.</title>
        <authorList>
            <person name="Chaturvedi A."/>
            <person name="Li X."/>
            <person name="Dhandapani V."/>
            <person name="Marshall H."/>
            <person name="Kissane S."/>
            <person name="Cuenca-Cambronero M."/>
            <person name="Asole G."/>
            <person name="Calvet F."/>
            <person name="Ruiz-Romero M."/>
            <person name="Marangio P."/>
            <person name="Guigo R."/>
            <person name="Rago D."/>
            <person name="Mirbahai L."/>
            <person name="Eastwood N."/>
            <person name="Colbourne J.K."/>
            <person name="Zhou J."/>
            <person name="Mallon E."/>
            <person name="Orsini L."/>
        </authorList>
    </citation>
    <scope>NUCLEOTIDE SEQUENCE [LARGE SCALE GENOMIC DNA]</scope>
    <source>
        <strain evidence="6">LRV0_1</strain>
    </source>
</reference>
<feature type="domain" description="Calcineurin-like phosphoesterase" evidence="3">
    <location>
        <begin position="5"/>
        <end position="72"/>
    </location>
</feature>
<feature type="region of interest" description="Disordered" evidence="2">
    <location>
        <begin position="296"/>
        <end position="315"/>
    </location>
</feature>
<dbReference type="CDD" id="cd07380">
    <property type="entry name" value="MPP_CWF19_N"/>
    <property type="match status" value="1"/>
</dbReference>
<feature type="domain" description="Cwf19-like protein C-terminal" evidence="4">
    <location>
        <begin position="440"/>
        <end position="528"/>
    </location>
</feature>
<proteinExistence type="inferred from homology"/>
<evidence type="ECO:0000256" key="1">
    <source>
        <dbReference type="ARBA" id="ARBA00006795"/>
    </source>
</evidence>
<dbReference type="InterPro" id="IPR006767">
    <property type="entry name" value="Cwf19-like_C_dom-2"/>
</dbReference>
<organism evidence="6 7">
    <name type="scientific">Daphnia magna</name>
    <dbReference type="NCBI Taxonomy" id="35525"/>
    <lineage>
        <taxon>Eukaryota</taxon>
        <taxon>Metazoa</taxon>
        <taxon>Ecdysozoa</taxon>
        <taxon>Arthropoda</taxon>
        <taxon>Crustacea</taxon>
        <taxon>Branchiopoda</taxon>
        <taxon>Diplostraca</taxon>
        <taxon>Cladocera</taxon>
        <taxon>Anomopoda</taxon>
        <taxon>Daphniidae</taxon>
        <taxon>Daphnia</taxon>
    </lineage>
</organism>
<dbReference type="InterPro" id="IPR004843">
    <property type="entry name" value="Calcineurin-like_PHP"/>
</dbReference>
<dbReference type="SUPFAM" id="SSF56300">
    <property type="entry name" value="Metallo-dependent phosphatases"/>
    <property type="match status" value="1"/>
</dbReference>
<comment type="caution">
    <text evidence="6">The sequence shown here is derived from an EMBL/GenBank/DDBJ whole genome shotgun (WGS) entry which is preliminary data.</text>
</comment>
<accession>A0ABQ9ZSP6</accession>
<evidence type="ECO:0000256" key="2">
    <source>
        <dbReference type="SAM" id="MobiDB-lite"/>
    </source>
</evidence>
<sequence length="529" mass="59825">MAENLKILVVGDVEGQYDVLFNRVRTINKKSGPFDMLLCVGDFFSSDPAAEAQLESYKLAEKQVPIPTLILGPSKQEHCRYLQDLKGCEVCTNLTYLGDYGVFTGSSGLRMVYVSGKQQLLTKPNEIGFTMEAIKSIEVQVGNSSTGVDILLTSQWPKGVENLAAPLDCGNSEKFGSSLISRLTQKIKPRYHFVGSEGVYYERFPYRNHEVLQEKTHHVTRFIALGKVGNANKLKWIYAFNIAPMAKMSALKLNEQPANTTSCPYLNTLEEEETEARKEALGNQYFYDVSADVMSGNTRGNKRRQNNQGRPPRPPPKPMGPCWFCLSSPEVEKHLVISVGEHCYVAMPKGPLVPEHVLILPIGHYQSIIELPEERILNHFCTFKVAIQKALKAKGKSVVFFERSFKSPHLQIQCIAVPSEKEDLVKEVFVEMAAMQSINLDELPPHAELRQVVPAGKPYFFLELPKKERFVCHIQGRFPLQFGREVLSNKDLLNCVDRVDWKNCPSSRDQEVKETARFRQLFQPFDFTL</sequence>
<evidence type="ECO:0000259" key="5">
    <source>
        <dbReference type="Pfam" id="PF04677"/>
    </source>
</evidence>
<evidence type="ECO:0000259" key="3">
    <source>
        <dbReference type="Pfam" id="PF00149"/>
    </source>
</evidence>
<dbReference type="Pfam" id="PF00149">
    <property type="entry name" value="Metallophos"/>
    <property type="match status" value="1"/>
</dbReference>
<comment type="similarity">
    <text evidence="1">Belongs to the CWF19 family.</text>
</comment>
<dbReference type="InterPro" id="IPR040194">
    <property type="entry name" value="Cwf19-like"/>
</dbReference>
<feature type="domain" description="Cwf19-like C-terminal" evidence="5">
    <location>
        <begin position="318"/>
        <end position="429"/>
    </location>
</feature>
<evidence type="ECO:0008006" key="8">
    <source>
        <dbReference type="Google" id="ProtNLM"/>
    </source>
</evidence>
<dbReference type="PANTHER" id="PTHR12072:SF4">
    <property type="entry name" value="CWF19-LIKE PROTEIN 1"/>
    <property type="match status" value="1"/>
</dbReference>
<keyword evidence="7" id="KW-1185">Reference proteome</keyword>
<evidence type="ECO:0000259" key="4">
    <source>
        <dbReference type="Pfam" id="PF04676"/>
    </source>
</evidence>
<gene>
    <name evidence="6" type="ORF">OUZ56_030851</name>
</gene>
<evidence type="ECO:0000313" key="6">
    <source>
        <dbReference type="EMBL" id="KAK4015884.1"/>
    </source>
</evidence>
<name>A0ABQ9ZSP6_9CRUS</name>
<dbReference type="Pfam" id="PF04677">
    <property type="entry name" value="CwfJ_C_1"/>
    <property type="match status" value="1"/>
</dbReference>
<dbReference type="PANTHER" id="PTHR12072">
    <property type="entry name" value="CWF19, CELL CYCLE CONTROL PROTEIN"/>
    <property type="match status" value="1"/>
</dbReference>
<dbReference type="EMBL" id="JAOYFB010000005">
    <property type="protein sequence ID" value="KAK4015884.1"/>
    <property type="molecule type" value="Genomic_DNA"/>
</dbReference>